<dbReference type="OrthoDB" id="275637at2759"/>
<dbReference type="Pfam" id="PF01145">
    <property type="entry name" value="Band_7"/>
    <property type="match status" value="1"/>
</dbReference>
<evidence type="ECO:0000256" key="4">
    <source>
        <dbReference type="ARBA" id="ARBA00023128"/>
    </source>
</evidence>
<accession>A0A5N5QWB3</accession>
<dbReference type="InterPro" id="IPR000163">
    <property type="entry name" value="Prohibitin"/>
</dbReference>
<reference evidence="8 9" key="1">
    <citation type="journal article" date="2019" name="Fungal Biol. Biotechnol.">
        <title>Draft genome sequence of fastidious pathogen Ceratobasidium theobromae, which causes vascular-streak dieback in Theobroma cacao.</title>
        <authorList>
            <person name="Ali S.S."/>
            <person name="Asman A."/>
            <person name="Shao J."/>
            <person name="Firmansyah A.P."/>
            <person name="Susilo A.W."/>
            <person name="Rosmana A."/>
            <person name="McMahon P."/>
            <person name="Junaid M."/>
            <person name="Guest D."/>
            <person name="Kheng T.Y."/>
            <person name="Meinhardt L.W."/>
            <person name="Bailey B.A."/>
        </authorList>
    </citation>
    <scope>NUCLEOTIDE SEQUENCE [LARGE SCALE GENOMIC DNA]</scope>
    <source>
        <strain evidence="8 9">CT2</strain>
    </source>
</reference>
<dbReference type="InterPro" id="IPR001107">
    <property type="entry name" value="Band_7"/>
</dbReference>
<dbReference type="PANTHER" id="PTHR23222:SF1">
    <property type="entry name" value="PROHIBITIN-2"/>
    <property type="match status" value="1"/>
</dbReference>
<keyword evidence="5 6" id="KW-0472">Membrane</keyword>
<protein>
    <recommendedName>
        <fullName evidence="6">Prohibitin</fullName>
    </recommendedName>
</protein>
<dbReference type="GO" id="GO:0005743">
    <property type="term" value="C:mitochondrial inner membrane"/>
    <property type="evidence" value="ECO:0007669"/>
    <property type="project" value="UniProtKB-SubCell"/>
</dbReference>
<evidence type="ECO:0000256" key="5">
    <source>
        <dbReference type="ARBA" id="ARBA00023136"/>
    </source>
</evidence>
<evidence type="ECO:0000256" key="6">
    <source>
        <dbReference type="RuleBase" id="RU366048"/>
    </source>
</evidence>
<dbReference type="EMBL" id="SSOP01000005">
    <property type="protein sequence ID" value="KAB5595891.1"/>
    <property type="molecule type" value="Genomic_DNA"/>
</dbReference>
<keyword evidence="6" id="KW-1133">Transmembrane helix</keyword>
<dbReference type="AlphaFoldDB" id="A0A5N5QWB3"/>
<gene>
    <name evidence="8" type="ORF">CTheo_655</name>
</gene>
<keyword evidence="3 6" id="KW-0999">Mitochondrion inner membrane</keyword>
<evidence type="ECO:0000259" key="7">
    <source>
        <dbReference type="SMART" id="SM00244"/>
    </source>
</evidence>
<evidence type="ECO:0000256" key="1">
    <source>
        <dbReference type="ARBA" id="ARBA00004273"/>
    </source>
</evidence>
<comment type="subcellular location">
    <subcellularLocation>
        <location evidence="1 6">Mitochondrion inner membrane</location>
    </subcellularLocation>
</comment>
<name>A0A5N5QWB3_9AGAM</name>
<dbReference type="GO" id="GO:0007005">
    <property type="term" value="P:mitochondrion organization"/>
    <property type="evidence" value="ECO:0007669"/>
    <property type="project" value="TreeGrafter"/>
</dbReference>
<dbReference type="Proteomes" id="UP000383932">
    <property type="component" value="Unassembled WGS sequence"/>
</dbReference>
<evidence type="ECO:0000256" key="3">
    <source>
        <dbReference type="ARBA" id="ARBA00022792"/>
    </source>
</evidence>
<dbReference type="Gene3D" id="3.30.479.30">
    <property type="entry name" value="Band 7 domain"/>
    <property type="match status" value="1"/>
</dbReference>
<dbReference type="FunFam" id="3.30.479.30:FF:000001">
    <property type="entry name" value="Prohibitin 2"/>
    <property type="match status" value="1"/>
</dbReference>
<proteinExistence type="inferred from homology"/>
<dbReference type="SMART" id="SM00244">
    <property type="entry name" value="PHB"/>
    <property type="match status" value="1"/>
</dbReference>
<dbReference type="CDD" id="cd03401">
    <property type="entry name" value="SPFH_prohibitin"/>
    <property type="match status" value="1"/>
</dbReference>
<organism evidence="8 9">
    <name type="scientific">Ceratobasidium theobromae</name>
    <dbReference type="NCBI Taxonomy" id="1582974"/>
    <lineage>
        <taxon>Eukaryota</taxon>
        <taxon>Fungi</taxon>
        <taxon>Dikarya</taxon>
        <taxon>Basidiomycota</taxon>
        <taxon>Agaricomycotina</taxon>
        <taxon>Agaricomycetes</taxon>
        <taxon>Cantharellales</taxon>
        <taxon>Ceratobasidiaceae</taxon>
        <taxon>Ceratobasidium</taxon>
    </lineage>
</organism>
<dbReference type="PRINTS" id="PR00679">
    <property type="entry name" value="PROHIBITIN"/>
</dbReference>
<dbReference type="SUPFAM" id="SSF117892">
    <property type="entry name" value="Band 7/SPFH domain"/>
    <property type="match status" value="1"/>
</dbReference>
<keyword evidence="4" id="KW-0496">Mitochondrion</keyword>
<dbReference type="PANTHER" id="PTHR23222">
    <property type="entry name" value="PROHIBITIN"/>
    <property type="match status" value="1"/>
</dbReference>
<dbReference type="InterPro" id="IPR036013">
    <property type="entry name" value="Band_7/SPFH_dom_sf"/>
</dbReference>
<feature type="domain" description="Band 7" evidence="7">
    <location>
        <begin position="28"/>
        <end position="213"/>
    </location>
</feature>
<keyword evidence="6" id="KW-0812">Transmembrane</keyword>
<comment type="caution">
    <text evidence="8">The sequence shown here is derived from an EMBL/GenBank/DDBJ whole genome shotgun (WGS) entry which is preliminary data.</text>
</comment>
<keyword evidence="9" id="KW-1185">Reference proteome</keyword>
<evidence type="ECO:0000256" key="2">
    <source>
        <dbReference type="ARBA" id="ARBA00009658"/>
    </source>
</evidence>
<comment type="similarity">
    <text evidence="2 6">Belongs to the prohibitin family.</text>
</comment>
<evidence type="ECO:0000313" key="8">
    <source>
        <dbReference type="EMBL" id="KAB5595891.1"/>
    </source>
</evidence>
<evidence type="ECO:0000313" key="9">
    <source>
        <dbReference type="Proteomes" id="UP000383932"/>
    </source>
</evidence>
<feature type="transmembrane region" description="Helical" evidence="6">
    <location>
        <begin position="32"/>
        <end position="53"/>
    </location>
</feature>
<sequence>MNPQQGRDAFTRFAAQIQRHARGGAGGPGRGLVGGGAGLLLLIGGGIVLNASLFNGNRWWSPSDKIFQVGIRRDIYPEGTHLVLPWFETPIIFDIRAKPRSIASLTGTKDLQMVNITCRVLSRPNIKELPNIYRELGMDYDERVLPSIVNEVLKSVVAQFNASQLITQREMVSRLVRENLTRRALRFNLVLDDVSITHVAFSPEFTHAVEAKQIAQQTALRAAFQVDQAIQEKQSIIVRAQGEARSAELIGEAVKKNKGFLELRRLEAARDIANILATSGNRVMLDAQSLLLNVTDDTKDLLAPSKK</sequence>
<dbReference type="GO" id="GO:0000423">
    <property type="term" value="P:mitophagy"/>
    <property type="evidence" value="ECO:0007669"/>
    <property type="project" value="UniProtKB-ARBA"/>
</dbReference>